<evidence type="ECO:0000256" key="11">
    <source>
        <dbReference type="ARBA" id="ARBA00023136"/>
    </source>
</evidence>
<dbReference type="OrthoDB" id="4769at2759"/>
<evidence type="ECO:0000256" key="10">
    <source>
        <dbReference type="ARBA" id="ARBA00022989"/>
    </source>
</evidence>
<keyword evidence="16" id="KW-1185">Reference proteome</keyword>
<comment type="subcellular location">
    <subcellularLocation>
        <location evidence="1">Endoplasmic reticulum membrane</location>
        <topology evidence="1">Multi-pass membrane protein</topology>
    </subcellularLocation>
</comment>
<evidence type="ECO:0000256" key="2">
    <source>
        <dbReference type="ARBA" id="ARBA00004922"/>
    </source>
</evidence>
<keyword evidence="6 14" id="KW-0328">Glycosyltransferase</keyword>
<evidence type="ECO:0000313" key="16">
    <source>
        <dbReference type="Proteomes" id="UP000095085"/>
    </source>
</evidence>
<feature type="transmembrane region" description="Helical" evidence="14">
    <location>
        <begin position="92"/>
        <end position="112"/>
    </location>
</feature>
<comment type="function">
    <text evidence="12">Dol-P-Glc:Glc(2)Man(9)GlcNAc(2)-PP-Dol alpha-1,2-glucosyltransferase that operates in the biosynthetic pathway of dolichol-linked oligosaccharides, the glycan precursors employed in protein asparagine (N)-glycosylation. The assembly of dolichol-linked oligosaccharides begins on the cytosolic side of the endoplasmic reticulum membrane and finishes in its lumen. The sequential addition of sugars to dolichol pyrophosphate produces dolichol-linked oligosaccharides containing fourteen sugars, including two GlcNAcs, nine mannoses and three glucoses. Once assembled, the oligosaccharide is transferred from the lipid to nascent proteins by oligosaccharyltransferases. In the lumen of the endoplasmic reticulum, adds the third and last glucose residue from dolichyl phosphate glucose (Dol-P-Glc) onto the lipid-linked oligosaccharide intermediate Glc(2)Man(9)GlcNAc(2)-PP-Dol to produce Glc(3)Man(9)GlcNAc(2)-PP-Dol.</text>
</comment>
<feature type="transmembrane region" description="Helical" evidence="14">
    <location>
        <begin position="118"/>
        <end position="137"/>
    </location>
</feature>
<evidence type="ECO:0000256" key="4">
    <source>
        <dbReference type="ARBA" id="ARBA00011967"/>
    </source>
</evidence>
<feature type="transmembrane region" description="Helical" evidence="14">
    <location>
        <begin position="142"/>
        <end position="160"/>
    </location>
</feature>
<name>A0A1E4RGR1_9ASCO</name>
<evidence type="ECO:0000256" key="12">
    <source>
        <dbReference type="ARBA" id="ARBA00044727"/>
    </source>
</evidence>
<feature type="transmembrane region" description="Helical" evidence="14">
    <location>
        <begin position="341"/>
        <end position="359"/>
    </location>
</feature>
<comment type="catalytic activity">
    <reaction evidence="13">
        <text>an alpha-D-Glc-(1-&gt;3)-alpha-D-Glc-(1-&gt;3)-alpha-D-Man-(1-&gt;2)-alpha-D-Man-(1-&gt;2)-alpha-D-Man-(1-&gt;3)-[alpha-D-Man-(1-&gt;2)-alpha-D-Man-(1-&gt;3)-[alpha-D-Man-(1-&gt;2)-alpha-D-Man-(1-&gt;6)]-alpha-D-Man-(1-&gt;6)]-beta-D-Man-(1-&gt;4)-beta-D-GlcNAc-(1-&gt;4)-alpha-D-GlcNAc-diphospho-di-trans,poly-cis-dolichol + a di-trans,poly-cis-dolichyl beta-D-glucosyl phosphate = a alpha-D-Glc-(1-&gt;2)-alpha-D-Glc-(1-&gt;3)-alpha-D-Glc-(1-&gt;3)-alpha-D-Man-(1-&gt;2)-alpha-D-Man-(1-&gt;2)-alpha-D-Man-(1-&gt;3)-[alpha-D-Man-(1-&gt;2)-alpha-D-Man-(1-&gt;3)-[alpha-D-Man-(1-&gt;2)-alpha-D-Man-(1-&gt;6)]-alpha-D-Man-(1-&gt;6)]-beta-D-Man-(1-&gt;4)-beta-D-GlcNAc-(1-&gt;4)-alpha-D-GlcNAc-diphospho-di-trans,poly-cis-dolichol + a di-trans,poly-cis-dolichyl phosphate + H(+)</text>
        <dbReference type="Rhea" id="RHEA:29543"/>
        <dbReference type="Rhea" id="RHEA-COMP:19498"/>
        <dbReference type="Rhea" id="RHEA-COMP:19502"/>
        <dbReference type="Rhea" id="RHEA-COMP:19512"/>
        <dbReference type="Rhea" id="RHEA-COMP:19522"/>
        <dbReference type="ChEBI" id="CHEBI:15378"/>
        <dbReference type="ChEBI" id="CHEBI:57525"/>
        <dbReference type="ChEBI" id="CHEBI:57683"/>
        <dbReference type="ChEBI" id="CHEBI:132522"/>
        <dbReference type="ChEBI" id="CHEBI:132523"/>
        <dbReference type="EC" id="2.4.1.256"/>
    </reaction>
    <physiologicalReaction direction="left-to-right" evidence="13">
        <dbReference type="Rhea" id="RHEA:29544"/>
    </physiologicalReaction>
</comment>
<dbReference type="GO" id="GO:0005789">
    <property type="term" value="C:endoplasmic reticulum membrane"/>
    <property type="evidence" value="ECO:0007669"/>
    <property type="project" value="UniProtKB-SubCell"/>
</dbReference>
<comment type="similarity">
    <text evidence="3 14">Belongs to the ALG10 glucosyltransferase family.</text>
</comment>
<gene>
    <name evidence="15" type="ORF">HYPBUDRAFT_110443</name>
</gene>
<dbReference type="UniPathway" id="UPA00378"/>
<evidence type="ECO:0000256" key="13">
    <source>
        <dbReference type="ARBA" id="ARBA00048064"/>
    </source>
</evidence>
<feature type="transmembrane region" description="Helical" evidence="14">
    <location>
        <begin position="418"/>
        <end position="437"/>
    </location>
</feature>
<evidence type="ECO:0000256" key="6">
    <source>
        <dbReference type="ARBA" id="ARBA00022676"/>
    </source>
</evidence>
<dbReference type="Proteomes" id="UP000095085">
    <property type="component" value="Unassembled WGS sequence"/>
</dbReference>
<feature type="transmembrane region" description="Helical" evidence="14">
    <location>
        <begin position="258"/>
        <end position="279"/>
    </location>
</feature>
<evidence type="ECO:0000256" key="5">
    <source>
        <dbReference type="ARBA" id="ARBA00018512"/>
    </source>
</evidence>
<feature type="transmembrane region" description="Helical" evidence="14">
    <location>
        <begin position="6"/>
        <end position="23"/>
    </location>
</feature>
<dbReference type="RefSeq" id="XP_020075521.1">
    <property type="nucleotide sequence ID" value="XM_020218764.1"/>
</dbReference>
<dbReference type="AlphaFoldDB" id="A0A1E4RGR1"/>
<dbReference type="Pfam" id="PF04922">
    <property type="entry name" value="DIE2_ALG10"/>
    <property type="match status" value="1"/>
</dbReference>
<keyword evidence="7" id="KW-0808">Transferase</keyword>
<dbReference type="GO" id="GO:0006488">
    <property type="term" value="P:dolichol-linked oligosaccharide biosynthetic process"/>
    <property type="evidence" value="ECO:0007669"/>
    <property type="project" value="UniProtKB-UniRule"/>
</dbReference>
<reference evidence="16" key="1">
    <citation type="submission" date="2016-05" db="EMBL/GenBank/DDBJ databases">
        <title>Comparative genomics of biotechnologically important yeasts.</title>
        <authorList>
            <consortium name="DOE Joint Genome Institute"/>
            <person name="Riley R."/>
            <person name="Haridas S."/>
            <person name="Wolfe K.H."/>
            <person name="Lopes M.R."/>
            <person name="Hittinger C.T."/>
            <person name="Goker M."/>
            <person name="Salamov A."/>
            <person name="Wisecaver J."/>
            <person name="Long T.M."/>
            <person name="Aerts A.L."/>
            <person name="Barry K."/>
            <person name="Choi C."/>
            <person name="Clum A."/>
            <person name="Coughlan A.Y."/>
            <person name="Deshpande S."/>
            <person name="Douglass A.P."/>
            <person name="Hanson S.J."/>
            <person name="Klenk H.-P."/>
            <person name="Labutti K."/>
            <person name="Lapidus A."/>
            <person name="Lindquist E."/>
            <person name="Lipzen A."/>
            <person name="Meier-Kolthoff J.P."/>
            <person name="Ohm R.A."/>
            <person name="Otillar R.P."/>
            <person name="Pangilinan J."/>
            <person name="Peng Y."/>
            <person name="Rokas A."/>
            <person name="Rosa C.A."/>
            <person name="Scheuner C."/>
            <person name="Sibirny A.A."/>
            <person name="Slot J.C."/>
            <person name="Stielow J.B."/>
            <person name="Sun H."/>
            <person name="Kurtzman C.P."/>
            <person name="Blackwell M."/>
            <person name="Grigoriev I.V."/>
            <person name="Jeffries T.W."/>
        </authorList>
    </citation>
    <scope>NUCLEOTIDE SEQUENCE [LARGE SCALE GENOMIC DNA]</scope>
    <source>
        <strain evidence="16">NRRL Y-1933</strain>
    </source>
</reference>
<feature type="transmembrane region" description="Helical" evidence="14">
    <location>
        <begin position="172"/>
        <end position="196"/>
    </location>
</feature>
<sequence length="451" mass="52448">MGNLQYILVSFLILTSAIIYRLVALRVTEPFIDEIFHLRQCQTYCDYRFDEWDNKITTPPGLYLLGFAYTNLIRVIGMNSSSLDAICADKNILRSLNLVGGLVAFPFFLWLLKKNSNYSFWILNVITIPLIFPYYFLFYTDVWASILILASLVLGVTPVFKDLHVNIALSGILAFVSLWFRQTNIIWIAFVMSLVIGERSKTDGSIVGNFVSFVKQFFNDWYLTLPYFANIVLFAIFIKKNGGVAFGDKDNHTIGLHLVQVFYCFTFIIGLSLPLWLSVNHLKKYARFTVLGNYGLNLVITVISFTLIKYIIDNYTIVHPFLLADNRHYTFYIYRKVLKHPMSFIVTVPLYHFSLWSIVEILNSSGLLNPMNIITFVAGTILTIIPSPLFEPRYYIVPFIFFRIFSKPQQDSSQLFEFYWNMLINSILFFVFFSYEFKWASEGDLIQRIIW</sequence>
<dbReference type="STRING" id="984485.A0A1E4RGR1"/>
<evidence type="ECO:0000313" key="15">
    <source>
        <dbReference type="EMBL" id="ODV66454.1"/>
    </source>
</evidence>
<keyword evidence="9" id="KW-0256">Endoplasmic reticulum</keyword>
<evidence type="ECO:0000256" key="14">
    <source>
        <dbReference type="PIRNR" id="PIRNR028810"/>
    </source>
</evidence>
<feature type="transmembrane region" description="Helical" evidence="14">
    <location>
        <begin position="371"/>
        <end position="390"/>
    </location>
</feature>
<comment type="pathway">
    <text evidence="2">Protein modification; protein glycosylation.</text>
</comment>
<keyword evidence="8 14" id="KW-0812">Transmembrane</keyword>
<evidence type="ECO:0000256" key="9">
    <source>
        <dbReference type="ARBA" id="ARBA00022824"/>
    </source>
</evidence>
<evidence type="ECO:0000256" key="1">
    <source>
        <dbReference type="ARBA" id="ARBA00004477"/>
    </source>
</evidence>
<dbReference type="PANTHER" id="PTHR12989">
    <property type="entry name" value="ALPHA-1,2-GLUCOSYLTRANSFERASE ALG10"/>
    <property type="match status" value="1"/>
</dbReference>
<dbReference type="EC" id="2.4.1.256" evidence="4 14"/>
<evidence type="ECO:0000256" key="7">
    <source>
        <dbReference type="ARBA" id="ARBA00022679"/>
    </source>
</evidence>
<keyword evidence="10 14" id="KW-1133">Transmembrane helix</keyword>
<dbReference type="GeneID" id="30993314"/>
<accession>A0A1E4RGR1</accession>
<evidence type="ECO:0000256" key="3">
    <source>
        <dbReference type="ARBA" id="ARBA00010600"/>
    </source>
</evidence>
<organism evidence="15 16">
    <name type="scientific">Hyphopichia burtonii NRRL Y-1933</name>
    <dbReference type="NCBI Taxonomy" id="984485"/>
    <lineage>
        <taxon>Eukaryota</taxon>
        <taxon>Fungi</taxon>
        <taxon>Dikarya</taxon>
        <taxon>Ascomycota</taxon>
        <taxon>Saccharomycotina</taxon>
        <taxon>Pichiomycetes</taxon>
        <taxon>Debaryomycetaceae</taxon>
        <taxon>Hyphopichia</taxon>
    </lineage>
</organism>
<feature type="transmembrane region" description="Helical" evidence="14">
    <location>
        <begin position="291"/>
        <end position="312"/>
    </location>
</feature>
<dbReference type="GO" id="GO:0106073">
    <property type="term" value="F:dolichyl pyrophosphate Glc2Man9GlcNAc2 alpha-1,2-glucosyltransferase activity"/>
    <property type="evidence" value="ECO:0007669"/>
    <property type="project" value="UniProtKB-UniRule"/>
</dbReference>
<dbReference type="InterPro" id="IPR016900">
    <property type="entry name" value="Alg10"/>
</dbReference>
<feature type="transmembrane region" description="Helical" evidence="14">
    <location>
        <begin position="217"/>
        <end position="238"/>
    </location>
</feature>
<keyword evidence="11 14" id="KW-0472">Membrane</keyword>
<dbReference type="EMBL" id="KV454542">
    <property type="protein sequence ID" value="ODV66454.1"/>
    <property type="molecule type" value="Genomic_DNA"/>
</dbReference>
<dbReference type="PANTHER" id="PTHR12989:SF10">
    <property type="entry name" value="DOL-P-GLC:GLC(2)MAN(9)GLCNAC(2)-PP-DOL ALPHA-1,2-GLUCOSYLTRANSFERASE-RELATED"/>
    <property type="match status" value="1"/>
</dbReference>
<dbReference type="PIRSF" id="PIRSF028810">
    <property type="entry name" value="Alpha1_2_glucosyltferase_Alg10"/>
    <property type="match status" value="1"/>
</dbReference>
<protein>
    <recommendedName>
        <fullName evidence="5 14">Dol-P-Glc:Glc(2)Man(9)GlcNAc(2)-PP-Dol alpha-1,2-glucosyltransferase</fullName>
        <ecNumber evidence="4 14">2.4.1.256</ecNumber>
    </recommendedName>
</protein>
<evidence type="ECO:0000256" key="8">
    <source>
        <dbReference type="ARBA" id="ARBA00022692"/>
    </source>
</evidence>
<proteinExistence type="inferred from homology"/>